<dbReference type="GO" id="GO:0004177">
    <property type="term" value="F:aminopeptidase activity"/>
    <property type="evidence" value="ECO:0007669"/>
    <property type="project" value="UniProtKB-KW"/>
</dbReference>
<dbReference type="PROSITE" id="PS51257">
    <property type="entry name" value="PROKAR_LIPOPROTEIN"/>
    <property type="match status" value="1"/>
</dbReference>
<dbReference type="InterPro" id="IPR001375">
    <property type="entry name" value="Peptidase_S9_cat"/>
</dbReference>
<dbReference type="InterPro" id="IPR029058">
    <property type="entry name" value="AB_hydrolase_fold"/>
</dbReference>
<accession>A0A6M5YTL1</accession>
<feature type="region of interest" description="Disordered" evidence="2">
    <location>
        <begin position="27"/>
        <end position="59"/>
    </location>
</feature>
<sequence>MHLIRFFSFGFVFVAVVAGCNQKSVTNPDGKTSLAEARKGHTTKLAKQHKANEPVPDPPAKVFRKVKYESPAGKLAAYVTPDPKGGKKHPAIVWITGGDCNTIGDVWSPAKASNDQSARQYREAGIVMMFPSLRGGNDNPGAQENFYGEVDDVLAAAEYLAKQEYVDASRIYLGGHSTGGTLALLVAEVPNKFRAVFSFGPVEDIKGYGGQFTEAVKTSDAREVELRSPGYWLNSVQCPTFVFEGDQQGNLSSLQAMAKASTSPKVKFYPVKRATHFSILAPVNTLIAQKILADTEKETKLSFTEAELNKPFGG</sequence>
<dbReference type="GO" id="GO:0052689">
    <property type="term" value="F:carboxylic ester hydrolase activity"/>
    <property type="evidence" value="ECO:0007669"/>
    <property type="project" value="UniProtKB-ARBA"/>
</dbReference>
<gene>
    <name evidence="4" type="ORF">FTUN_4158</name>
</gene>
<evidence type="ECO:0000259" key="3">
    <source>
        <dbReference type="Pfam" id="PF00326"/>
    </source>
</evidence>
<dbReference type="PANTHER" id="PTHR22946">
    <property type="entry name" value="DIENELACTONE HYDROLASE DOMAIN-CONTAINING PROTEIN-RELATED"/>
    <property type="match status" value="1"/>
</dbReference>
<dbReference type="Proteomes" id="UP000503447">
    <property type="component" value="Chromosome"/>
</dbReference>
<name>A0A6M5YTL1_9BACT</name>
<reference evidence="5" key="1">
    <citation type="submission" date="2020-05" db="EMBL/GenBank/DDBJ databases">
        <title>Frigoriglobus tundricola gen. nov., sp. nov., a psychrotolerant cellulolytic planctomycete of the family Gemmataceae with two divergent copies of 16S rRNA gene.</title>
        <authorList>
            <person name="Kulichevskaya I.S."/>
            <person name="Ivanova A.A."/>
            <person name="Naumoff D.G."/>
            <person name="Beletsky A.V."/>
            <person name="Rijpstra W.I.C."/>
            <person name="Sinninghe Damste J.S."/>
            <person name="Mardanov A.V."/>
            <person name="Ravin N.V."/>
            <person name="Dedysh S.N."/>
        </authorList>
    </citation>
    <scope>NUCLEOTIDE SEQUENCE [LARGE SCALE GENOMIC DNA]</scope>
    <source>
        <strain evidence="5">PL17</strain>
    </source>
</reference>
<dbReference type="InterPro" id="IPR050261">
    <property type="entry name" value="FrsA_esterase"/>
</dbReference>
<dbReference type="KEGG" id="ftj:FTUN_4158"/>
<feature type="compositionally biased region" description="Basic residues" evidence="2">
    <location>
        <begin position="40"/>
        <end position="49"/>
    </location>
</feature>
<dbReference type="EMBL" id="CP053452">
    <property type="protein sequence ID" value="QJW96601.1"/>
    <property type="molecule type" value="Genomic_DNA"/>
</dbReference>
<proteinExistence type="predicted"/>
<dbReference type="Pfam" id="PF00326">
    <property type="entry name" value="Peptidase_S9"/>
    <property type="match status" value="1"/>
</dbReference>
<dbReference type="RefSeq" id="WP_171472151.1">
    <property type="nucleotide sequence ID" value="NZ_CP053452.2"/>
</dbReference>
<dbReference type="Gene3D" id="3.40.50.1820">
    <property type="entry name" value="alpha/beta hydrolase"/>
    <property type="match status" value="1"/>
</dbReference>
<dbReference type="AlphaFoldDB" id="A0A6M5YTL1"/>
<dbReference type="PANTHER" id="PTHR22946:SF9">
    <property type="entry name" value="POLYKETIDE TRANSFERASE AF380"/>
    <property type="match status" value="1"/>
</dbReference>
<protein>
    <submittedName>
        <fullName evidence="4">Dipeptidyl aminopeptidases/acylaminoacyl-peptidases-like</fullName>
    </submittedName>
</protein>
<keyword evidence="1" id="KW-0378">Hydrolase</keyword>
<evidence type="ECO:0000313" key="4">
    <source>
        <dbReference type="EMBL" id="QJW96601.1"/>
    </source>
</evidence>
<feature type="domain" description="Peptidase S9 prolyl oligopeptidase catalytic" evidence="3">
    <location>
        <begin position="121"/>
        <end position="247"/>
    </location>
</feature>
<dbReference type="GO" id="GO:0008236">
    <property type="term" value="F:serine-type peptidase activity"/>
    <property type="evidence" value="ECO:0007669"/>
    <property type="project" value="InterPro"/>
</dbReference>
<keyword evidence="4" id="KW-0645">Protease</keyword>
<evidence type="ECO:0000256" key="2">
    <source>
        <dbReference type="SAM" id="MobiDB-lite"/>
    </source>
</evidence>
<evidence type="ECO:0000256" key="1">
    <source>
        <dbReference type="ARBA" id="ARBA00022801"/>
    </source>
</evidence>
<keyword evidence="5" id="KW-1185">Reference proteome</keyword>
<dbReference type="SUPFAM" id="SSF53474">
    <property type="entry name" value="alpha/beta-Hydrolases"/>
    <property type="match status" value="1"/>
</dbReference>
<evidence type="ECO:0000313" key="5">
    <source>
        <dbReference type="Proteomes" id="UP000503447"/>
    </source>
</evidence>
<dbReference type="GO" id="GO:0006508">
    <property type="term" value="P:proteolysis"/>
    <property type="evidence" value="ECO:0007669"/>
    <property type="project" value="InterPro"/>
</dbReference>
<organism evidence="4 5">
    <name type="scientific">Frigoriglobus tundricola</name>
    <dbReference type="NCBI Taxonomy" id="2774151"/>
    <lineage>
        <taxon>Bacteria</taxon>
        <taxon>Pseudomonadati</taxon>
        <taxon>Planctomycetota</taxon>
        <taxon>Planctomycetia</taxon>
        <taxon>Gemmatales</taxon>
        <taxon>Gemmataceae</taxon>
        <taxon>Frigoriglobus</taxon>
    </lineage>
</organism>
<keyword evidence="4" id="KW-0031">Aminopeptidase</keyword>